<evidence type="ECO:0000259" key="6">
    <source>
        <dbReference type="PROSITE" id="PS51387"/>
    </source>
</evidence>
<dbReference type="InterPro" id="IPR006093">
    <property type="entry name" value="Oxy_OxRdtase_FAD_BS"/>
</dbReference>
<dbReference type="SUPFAM" id="SSF56176">
    <property type="entry name" value="FAD-binding/transporter-associated domain-like"/>
    <property type="match status" value="1"/>
</dbReference>
<dbReference type="AlphaFoldDB" id="A0A1I6I5H5"/>
<dbReference type="GO" id="GO:0016491">
    <property type="term" value="F:oxidoreductase activity"/>
    <property type="evidence" value="ECO:0007669"/>
    <property type="project" value="UniProtKB-KW"/>
</dbReference>
<evidence type="ECO:0000256" key="1">
    <source>
        <dbReference type="ARBA" id="ARBA00001974"/>
    </source>
</evidence>
<dbReference type="PROSITE" id="PS00862">
    <property type="entry name" value="OX2_COVAL_FAD"/>
    <property type="match status" value="1"/>
</dbReference>
<feature type="domain" description="FAD-binding PCMH-type" evidence="6">
    <location>
        <begin position="44"/>
        <end position="214"/>
    </location>
</feature>
<dbReference type="Gene3D" id="3.30.465.10">
    <property type="match status" value="1"/>
</dbReference>
<keyword evidence="8" id="KW-1185">Reference proteome</keyword>
<dbReference type="PROSITE" id="PS51387">
    <property type="entry name" value="FAD_PCMH"/>
    <property type="match status" value="1"/>
</dbReference>
<organism evidence="7 8">
    <name type="scientific">Halogeometricum rufum</name>
    <dbReference type="NCBI Taxonomy" id="553469"/>
    <lineage>
        <taxon>Archaea</taxon>
        <taxon>Methanobacteriati</taxon>
        <taxon>Methanobacteriota</taxon>
        <taxon>Stenosarchaea group</taxon>
        <taxon>Halobacteria</taxon>
        <taxon>Halobacteriales</taxon>
        <taxon>Haloferacaceae</taxon>
        <taxon>Halogeometricum</taxon>
    </lineage>
</organism>
<dbReference type="Pfam" id="PF08031">
    <property type="entry name" value="BBE"/>
    <property type="match status" value="1"/>
</dbReference>
<protein>
    <submittedName>
        <fullName evidence="7">FAD/FMN-containing dehydrogenase</fullName>
    </submittedName>
</protein>
<evidence type="ECO:0000313" key="7">
    <source>
        <dbReference type="EMBL" id="SFR61919.1"/>
    </source>
</evidence>
<dbReference type="EMBL" id="FOYT01000002">
    <property type="protein sequence ID" value="SFR61919.1"/>
    <property type="molecule type" value="Genomic_DNA"/>
</dbReference>
<dbReference type="Gene3D" id="3.30.43.10">
    <property type="entry name" value="Uridine Diphospho-n-acetylenolpyruvylglucosamine Reductase, domain 2"/>
    <property type="match status" value="1"/>
</dbReference>
<comment type="similarity">
    <text evidence="2">Belongs to the oxygen-dependent FAD-linked oxidoreductase family.</text>
</comment>
<reference evidence="8" key="1">
    <citation type="submission" date="2016-10" db="EMBL/GenBank/DDBJ databases">
        <authorList>
            <person name="Varghese N."/>
            <person name="Submissions S."/>
        </authorList>
    </citation>
    <scope>NUCLEOTIDE SEQUENCE [LARGE SCALE GENOMIC DNA]</scope>
    <source>
        <strain evidence="8">CGMCC 1.7736</strain>
    </source>
</reference>
<proteinExistence type="inferred from homology"/>
<dbReference type="Gene3D" id="3.40.462.20">
    <property type="match status" value="1"/>
</dbReference>
<dbReference type="STRING" id="553469.SAMN04487947_2894"/>
<gene>
    <name evidence="7" type="ORF">SAMN04487947_2894</name>
</gene>
<dbReference type="InterPro" id="IPR016166">
    <property type="entry name" value="FAD-bd_PCMH"/>
</dbReference>
<dbReference type="InterPro" id="IPR036318">
    <property type="entry name" value="FAD-bd_PCMH-like_sf"/>
</dbReference>
<dbReference type="InterPro" id="IPR012951">
    <property type="entry name" value="BBE"/>
</dbReference>
<keyword evidence="4" id="KW-0274">FAD</keyword>
<evidence type="ECO:0000313" key="8">
    <source>
        <dbReference type="Proteomes" id="UP000198531"/>
    </source>
</evidence>
<comment type="cofactor">
    <cofactor evidence="1">
        <name>FAD</name>
        <dbReference type="ChEBI" id="CHEBI:57692"/>
    </cofactor>
</comment>
<dbReference type="InterPro" id="IPR016169">
    <property type="entry name" value="FAD-bd_PCMH_sub2"/>
</dbReference>
<keyword evidence="5" id="KW-0560">Oxidoreductase</keyword>
<sequence length="469" mass="49985">MSLTANQPLSNDEIDALRSGFRGAVLLPTEEGYDEARSIWNAAIDRHPAVVVRPLGAADVMAAVRFARERSLEISIRGGGHHVAGHAVTDGGLMIDCSAMKSVRVNPDGKRAWVEPGALLHDVDVETQAHGLVLPGGFISLVGISGLTLGGGFGYLSRSLGLTVDSLRSVELVTADGEFVTASESENSELFWALRGGGGNFGVVTAFEFGLHELEPTVLAGPIVYDVADAPDVMAAVTDVIRAGPDEIGCTMAIRKAPPAPFLPEEVHGQSVLIVTVMYGGDVSAGEEVLAPIRAIGEPIADAVGPKPYTVFQTMFDAVAGLGARNYWKTHYLAELSEEAIGVICERAADIASPETAISMMALGREISRRPADSTPYQYRDAEWVLIIQARWRDPDEDETHTGWARGVFEDLASHATGGVYLNATSPDEGQAGVRDAFGTETYERLAMVKAEWDPENVFHLAPNVRPGA</sequence>
<dbReference type="InterPro" id="IPR016167">
    <property type="entry name" value="FAD-bd_PCMH_sub1"/>
</dbReference>
<dbReference type="PANTHER" id="PTHR42973">
    <property type="entry name" value="BINDING OXIDOREDUCTASE, PUTATIVE (AFU_ORTHOLOGUE AFUA_1G17690)-RELATED"/>
    <property type="match status" value="1"/>
</dbReference>
<keyword evidence="3" id="KW-0285">Flavoprotein</keyword>
<evidence type="ECO:0000256" key="5">
    <source>
        <dbReference type="ARBA" id="ARBA00023002"/>
    </source>
</evidence>
<evidence type="ECO:0000256" key="4">
    <source>
        <dbReference type="ARBA" id="ARBA00022827"/>
    </source>
</evidence>
<dbReference type="GO" id="GO:0071949">
    <property type="term" value="F:FAD binding"/>
    <property type="evidence" value="ECO:0007669"/>
    <property type="project" value="InterPro"/>
</dbReference>
<dbReference type="PANTHER" id="PTHR42973:SF39">
    <property type="entry name" value="FAD-BINDING PCMH-TYPE DOMAIN-CONTAINING PROTEIN"/>
    <property type="match status" value="1"/>
</dbReference>
<dbReference type="InterPro" id="IPR050416">
    <property type="entry name" value="FAD-linked_Oxidoreductase"/>
</dbReference>
<dbReference type="Proteomes" id="UP000198531">
    <property type="component" value="Unassembled WGS sequence"/>
</dbReference>
<evidence type="ECO:0000256" key="2">
    <source>
        <dbReference type="ARBA" id="ARBA00005466"/>
    </source>
</evidence>
<accession>A0A1I6I5H5</accession>
<dbReference type="InterPro" id="IPR006094">
    <property type="entry name" value="Oxid_FAD_bind_N"/>
</dbReference>
<dbReference type="Pfam" id="PF01565">
    <property type="entry name" value="FAD_binding_4"/>
    <property type="match status" value="1"/>
</dbReference>
<evidence type="ECO:0000256" key="3">
    <source>
        <dbReference type="ARBA" id="ARBA00022630"/>
    </source>
</evidence>
<name>A0A1I6I5H5_9EURY</name>